<dbReference type="RefSeq" id="WP_136929779.1">
    <property type="nucleotide sequence ID" value="NZ_SSMQ01000014.1"/>
</dbReference>
<organism evidence="2 3">
    <name type="scientific">Polyangium fumosum</name>
    <dbReference type="NCBI Taxonomy" id="889272"/>
    <lineage>
        <taxon>Bacteria</taxon>
        <taxon>Pseudomonadati</taxon>
        <taxon>Myxococcota</taxon>
        <taxon>Polyangia</taxon>
        <taxon>Polyangiales</taxon>
        <taxon>Polyangiaceae</taxon>
        <taxon>Polyangium</taxon>
    </lineage>
</organism>
<proteinExistence type="predicted"/>
<accession>A0A4U1JCG3</accession>
<protein>
    <submittedName>
        <fullName evidence="2">Uncharacterized protein</fullName>
    </submittedName>
</protein>
<evidence type="ECO:0000313" key="3">
    <source>
        <dbReference type="Proteomes" id="UP000309215"/>
    </source>
</evidence>
<sequence>MGSEDLVSQPIAATPGDSDSAHNLVNGRHLNPIHVWAAGKGAPLRFNDNDARLPDRGGGDKPFGQDNWLVGLDFANFADLGNKLGGGQFQLPSFVCKNLMFACGPIEENQITRLAILAHGAPGGVDIDNTTGWDLKLDVATAPEMLNAGTFSKYAVPLDQILRVLAFRATVFFMCCRTAADKPGEEFLKAISARWASKEVFVVGYKTILYCGSQGKKGAFGGSCYPGARETHYGNHKYGNVVRPYETLSGWNDLVANPWATEITPHATVAWRGRIMKDGAAPLDGGSFPGQ</sequence>
<dbReference type="EMBL" id="SSMQ01000014">
    <property type="protein sequence ID" value="TKD08319.1"/>
    <property type="molecule type" value="Genomic_DNA"/>
</dbReference>
<comment type="caution">
    <text evidence="2">The sequence shown here is derived from an EMBL/GenBank/DDBJ whole genome shotgun (WGS) entry which is preliminary data.</text>
</comment>
<dbReference type="Proteomes" id="UP000309215">
    <property type="component" value="Unassembled WGS sequence"/>
</dbReference>
<name>A0A4U1JCG3_9BACT</name>
<reference evidence="2 3" key="1">
    <citation type="submission" date="2019-04" db="EMBL/GenBank/DDBJ databases">
        <authorList>
            <person name="Li Y."/>
            <person name="Wang J."/>
        </authorList>
    </citation>
    <scope>NUCLEOTIDE SEQUENCE [LARGE SCALE GENOMIC DNA]</scope>
    <source>
        <strain evidence="2 3">DSM 14668</strain>
    </source>
</reference>
<evidence type="ECO:0000313" key="2">
    <source>
        <dbReference type="EMBL" id="TKD08319.1"/>
    </source>
</evidence>
<evidence type="ECO:0000256" key="1">
    <source>
        <dbReference type="SAM" id="MobiDB-lite"/>
    </source>
</evidence>
<gene>
    <name evidence="2" type="ORF">E8A74_15445</name>
</gene>
<feature type="region of interest" description="Disordered" evidence="1">
    <location>
        <begin position="1"/>
        <end position="20"/>
    </location>
</feature>
<keyword evidence="3" id="KW-1185">Reference proteome</keyword>
<dbReference type="AlphaFoldDB" id="A0A4U1JCG3"/>